<dbReference type="Gene3D" id="1.10.443.10">
    <property type="entry name" value="Intergrase catalytic core"/>
    <property type="match status" value="1"/>
</dbReference>
<reference evidence="5 6" key="1">
    <citation type="submission" date="2022-05" db="EMBL/GenBank/DDBJ databases">
        <title>Microbulbifer sp. nov., isolated from sponge.</title>
        <authorList>
            <person name="Gao L."/>
        </authorList>
    </citation>
    <scope>NUCLEOTIDE SEQUENCE [LARGE SCALE GENOMIC DNA]</scope>
    <source>
        <strain evidence="5 6">MI-G</strain>
    </source>
</reference>
<sequence>MSQCFKAVPLFDSYRPFYALKRSILFPEDIPAVKTFVNSIADGPVPEAIDDYWHAKDFLWSKCRRSEATYNAFRSESERFLLWAWCIHGKSVALMKKRDIEAYIDFVVNPPKSWIAVRVCRRFESKSGQKKPNQNWRPFVVKLSKAERKELMRSIPDTAIKPDSGNYALAQKSLREVFSNLSVLYNHLVEEDYAFGNAIAAVKKASPHLIVDVSNNSVKRLSALQWEYVLESTRMKADQDPIWERNLFIIAVMKSLYLRVSELSCRPNWSPKMGDFFREEDDWWFIAFGKGNKKRKVSVPVDFLDYLRRYRLSRGLDGLPAVGESSPLLHSMRKHNPGLRARTIAMLAQEAFDLASENMARDGFEDDAKVLLATSTHWLRHTGASMDVDTRALKDLSADLGHGKLSTTDKEYVHADDKERAASGRMRRV</sequence>
<dbReference type="PROSITE" id="PS51898">
    <property type="entry name" value="TYR_RECOMBINASE"/>
    <property type="match status" value="1"/>
</dbReference>
<evidence type="ECO:0000313" key="5">
    <source>
        <dbReference type="EMBL" id="WKD51539.1"/>
    </source>
</evidence>
<evidence type="ECO:0000313" key="6">
    <source>
        <dbReference type="Proteomes" id="UP001321520"/>
    </source>
</evidence>
<name>A0ABY9EI64_9GAMM</name>
<proteinExistence type="predicted"/>
<dbReference type="CDD" id="cd00397">
    <property type="entry name" value="DNA_BRE_C"/>
    <property type="match status" value="1"/>
</dbReference>
<dbReference type="EMBL" id="CP098023">
    <property type="protein sequence ID" value="WKD51539.1"/>
    <property type="molecule type" value="Genomic_DNA"/>
</dbReference>
<dbReference type="PANTHER" id="PTHR30349:SF77">
    <property type="entry name" value="TYROSINE RECOMBINASE XERC"/>
    <property type="match status" value="1"/>
</dbReference>
<evidence type="ECO:0000256" key="3">
    <source>
        <dbReference type="ARBA" id="ARBA00023172"/>
    </source>
</evidence>
<protein>
    <submittedName>
        <fullName evidence="5">Site-specific integrase</fullName>
    </submittedName>
</protein>
<dbReference type="SUPFAM" id="SSF56349">
    <property type="entry name" value="DNA breaking-rejoining enzymes"/>
    <property type="match status" value="1"/>
</dbReference>
<dbReference type="InterPro" id="IPR013762">
    <property type="entry name" value="Integrase-like_cat_sf"/>
</dbReference>
<evidence type="ECO:0000256" key="1">
    <source>
        <dbReference type="ARBA" id="ARBA00004496"/>
    </source>
</evidence>
<keyword evidence="3" id="KW-0233">DNA recombination</keyword>
<keyword evidence="2" id="KW-0229">DNA integration</keyword>
<comment type="subcellular location">
    <subcellularLocation>
        <location evidence="1">Cytoplasm</location>
    </subcellularLocation>
</comment>
<accession>A0ABY9EI64</accession>
<evidence type="ECO:0000256" key="2">
    <source>
        <dbReference type="ARBA" id="ARBA00022908"/>
    </source>
</evidence>
<organism evidence="5 6">
    <name type="scientific">Microbulbifer spongiae</name>
    <dbReference type="NCBI Taxonomy" id="2944933"/>
    <lineage>
        <taxon>Bacteria</taxon>
        <taxon>Pseudomonadati</taxon>
        <taxon>Pseudomonadota</taxon>
        <taxon>Gammaproteobacteria</taxon>
        <taxon>Cellvibrionales</taxon>
        <taxon>Microbulbiferaceae</taxon>
        <taxon>Microbulbifer</taxon>
    </lineage>
</organism>
<dbReference type="RefSeq" id="WP_301418903.1">
    <property type="nucleotide sequence ID" value="NZ_CP098023.1"/>
</dbReference>
<dbReference type="InterPro" id="IPR002104">
    <property type="entry name" value="Integrase_catalytic"/>
</dbReference>
<feature type="domain" description="Tyr recombinase" evidence="4">
    <location>
        <begin position="216"/>
        <end position="426"/>
    </location>
</feature>
<dbReference type="Proteomes" id="UP001321520">
    <property type="component" value="Chromosome"/>
</dbReference>
<evidence type="ECO:0000259" key="4">
    <source>
        <dbReference type="PROSITE" id="PS51898"/>
    </source>
</evidence>
<keyword evidence="6" id="KW-1185">Reference proteome</keyword>
<gene>
    <name evidence="5" type="ORF">M8T91_09000</name>
</gene>
<dbReference type="InterPro" id="IPR011010">
    <property type="entry name" value="DNA_brk_join_enz"/>
</dbReference>
<dbReference type="InterPro" id="IPR050090">
    <property type="entry name" value="Tyrosine_recombinase_XerCD"/>
</dbReference>
<dbReference type="PANTHER" id="PTHR30349">
    <property type="entry name" value="PHAGE INTEGRASE-RELATED"/>
    <property type="match status" value="1"/>
</dbReference>